<accession>A0A657LWZ2</accession>
<keyword evidence="2" id="KW-1185">Reference proteome</keyword>
<dbReference type="Proteomes" id="UP000182661">
    <property type="component" value="Unassembled WGS sequence"/>
</dbReference>
<proteinExistence type="predicted"/>
<comment type="caution">
    <text evidence="1">The sequence shown here is derived from an EMBL/GenBank/DDBJ whole genome shotgun (WGS) entry which is preliminary data.</text>
</comment>
<organism evidence="1 2">
    <name type="scientific">Pararhizobium antarcticum</name>
    <dbReference type="NCBI Taxonomy" id="1798805"/>
    <lineage>
        <taxon>Bacteria</taxon>
        <taxon>Pseudomonadati</taxon>
        <taxon>Pseudomonadota</taxon>
        <taxon>Alphaproteobacteria</taxon>
        <taxon>Hyphomicrobiales</taxon>
        <taxon>Rhizobiaceae</taxon>
        <taxon>Rhizobium/Agrobacterium group</taxon>
        <taxon>Pararhizobium</taxon>
    </lineage>
</organism>
<evidence type="ECO:0000313" key="1">
    <source>
        <dbReference type="EMBL" id="OJG00392.1"/>
    </source>
</evidence>
<reference evidence="1 2" key="1">
    <citation type="submission" date="2016-02" db="EMBL/GenBank/DDBJ databases">
        <title>Genome sequencing of a beta-galactosidase producing bacteria Rhizobium sp. 59.</title>
        <authorList>
            <person name="Wang D."/>
            <person name="Kot W."/>
            <person name="Qin Y."/>
            <person name="Hansen L."/>
            <person name="Naqvi K."/>
            <person name="Rensing C."/>
        </authorList>
    </citation>
    <scope>NUCLEOTIDE SEQUENCE [LARGE SCALE GENOMIC DNA]</scope>
    <source>
        <strain evidence="1 2">59</strain>
    </source>
</reference>
<protein>
    <submittedName>
        <fullName evidence="1">Uncharacterized protein</fullName>
    </submittedName>
</protein>
<evidence type="ECO:0000313" key="2">
    <source>
        <dbReference type="Proteomes" id="UP000182661"/>
    </source>
</evidence>
<dbReference type="AlphaFoldDB" id="A0A657LWZ2"/>
<sequence length="80" mass="9327">MLLHLQERNGMIGDRADAMLEARHDGVYRRIEVITGGLHRRNWTDEEVKRKATCQDAADIAEALVNIRTYFMPKRAKQKF</sequence>
<name>A0A657LWZ2_9HYPH</name>
<gene>
    <name evidence="1" type="ORF">AX760_25445</name>
</gene>
<dbReference type="EMBL" id="LSRP01000030">
    <property type="protein sequence ID" value="OJG00392.1"/>
    <property type="molecule type" value="Genomic_DNA"/>
</dbReference>